<organism evidence="1">
    <name type="scientific">Strongyloides stercoralis</name>
    <name type="common">Threadworm</name>
    <dbReference type="NCBI Taxonomy" id="6248"/>
    <lineage>
        <taxon>Eukaryota</taxon>
        <taxon>Metazoa</taxon>
        <taxon>Ecdysozoa</taxon>
        <taxon>Nematoda</taxon>
        <taxon>Chromadorea</taxon>
        <taxon>Rhabditida</taxon>
        <taxon>Tylenchina</taxon>
        <taxon>Panagrolaimomorpha</taxon>
        <taxon>Strongyloidoidea</taxon>
        <taxon>Strongyloididae</taxon>
        <taxon>Strongyloides</taxon>
    </lineage>
</organism>
<reference evidence="1" key="1">
    <citation type="submission" date="2015-08" db="UniProtKB">
        <authorList>
            <consortium name="WormBaseParasite"/>
        </authorList>
    </citation>
    <scope>IDENTIFICATION</scope>
</reference>
<sequence length="101" mass="11221">MEAVVEGIRGCCSIGAEPKTCKLFFGRNSFRINACFDSETSIAVLEAVALLELNERPNLKHGRFFLFGGIHSDLMLVTIVTPEAVVQLELNLKHRNSSERN</sequence>
<name>A0A0K0EPE6_STRER</name>
<evidence type="ECO:0000313" key="1">
    <source>
        <dbReference type="WBParaSite" id="SSTP_0001133000.1"/>
    </source>
</evidence>
<protein>
    <submittedName>
        <fullName evidence="1">Uncharacterized protein</fullName>
    </submittedName>
</protein>
<dbReference type="WBParaSite" id="SSTP_0001133000.1">
    <property type="protein sequence ID" value="SSTP_0001133000.1"/>
    <property type="gene ID" value="SSTP_0001133000"/>
</dbReference>
<proteinExistence type="predicted"/>
<accession>A0A0K0EPE6</accession>
<dbReference type="AlphaFoldDB" id="A0A0K0EPE6"/>